<feature type="region of interest" description="Disordered" evidence="2">
    <location>
        <begin position="326"/>
        <end position="354"/>
    </location>
</feature>
<dbReference type="KEGG" id="mrr:Moror_1404"/>
<feature type="compositionally biased region" description="Low complexity" evidence="2">
    <location>
        <begin position="852"/>
        <end position="870"/>
    </location>
</feature>
<evidence type="ECO:0000256" key="2">
    <source>
        <dbReference type="SAM" id="MobiDB-lite"/>
    </source>
</evidence>
<dbReference type="OrthoDB" id="251770at2759"/>
<dbReference type="SMART" id="SM00292">
    <property type="entry name" value="BRCT"/>
    <property type="match status" value="4"/>
</dbReference>
<comment type="caution">
    <text evidence="4">The sequence shown here is derived from an EMBL/GenBank/DDBJ whole genome shotgun (WGS) entry which is preliminary data.</text>
</comment>
<evidence type="ECO:0000313" key="5">
    <source>
        <dbReference type="Proteomes" id="UP000017559"/>
    </source>
</evidence>
<feature type="compositionally biased region" description="Polar residues" evidence="2">
    <location>
        <begin position="657"/>
        <end position="668"/>
    </location>
</feature>
<dbReference type="AlphaFoldDB" id="V2XLJ4"/>
<dbReference type="STRING" id="1381753.V2XLJ4"/>
<dbReference type="InterPro" id="IPR036420">
    <property type="entry name" value="BRCT_dom_sf"/>
</dbReference>
<dbReference type="Proteomes" id="UP000017559">
    <property type="component" value="Unassembled WGS sequence"/>
</dbReference>
<feature type="compositionally biased region" description="Polar residues" evidence="2">
    <location>
        <begin position="765"/>
        <end position="782"/>
    </location>
</feature>
<feature type="domain" description="BRCT" evidence="3">
    <location>
        <begin position="564"/>
        <end position="648"/>
    </location>
</feature>
<protein>
    <submittedName>
        <fullName evidence="4">Brct domain protein</fullName>
    </submittedName>
</protein>
<dbReference type="Gene3D" id="3.40.50.10190">
    <property type="entry name" value="BRCT domain"/>
    <property type="match status" value="4"/>
</dbReference>
<feature type="region of interest" description="Disordered" evidence="2">
    <location>
        <begin position="1"/>
        <end position="36"/>
    </location>
</feature>
<dbReference type="InterPro" id="IPR059215">
    <property type="entry name" value="BRCT2_TopBP1-like"/>
</dbReference>
<keyword evidence="5" id="KW-1185">Reference proteome</keyword>
<feature type="domain" description="BRCT" evidence="3">
    <location>
        <begin position="459"/>
        <end position="552"/>
    </location>
</feature>
<feature type="compositionally biased region" description="Basic residues" evidence="2">
    <location>
        <begin position="953"/>
        <end position="963"/>
    </location>
</feature>
<accession>V2XLJ4</accession>
<evidence type="ECO:0000259" key="3">
    <source>
        <dbReference type="PROSITE" id="PS50172"/>
    </source>
</evidence>
<feature type="compositionally biased region" description="Basic and acidic residues" evidence="2">
    <location>
        <begin position="964"/>
        <end position="973"/>
    </location>
</feature>
<gene>
    <name evidence="4" type="ORF">Moror_1404</name>
</gene>
<feature type="compositionally biased region" description="Basic residues" evidence="2">
    <location>
        <begin position="1040"/>
        <end position="1055"/>
    </location>
</feature>
<feature type="region of interest" description="Disordered" evidence="2">
    <location>
        <begin position="380"/>
        <end position="407"/>
    </location>
</feature>
<feature type="region of interest" description="Disordered" evidence="2">
    <location>
        <begin position="419"/>
        <end position="457"/>
    </location>
</feature>
<dbReference type="SUPFAM" id="SSF52113">
    <property type="entry name" value="BRCT domain"/>
    <property type="match status" value="3"/>
</dbReference>
<name>V2XLJ4_MONRO</name>
<dbReference type="PANTHER" id="PTHR13561">
    <property type="entry name" value="DNA REPLICATION REGULATOR DPB11-RELATED"/>
    <property type="match status" value="1"/>
</dbReference>
<feature type="domain" description="BRCT" evidence="3">
    <location>
        <begin position="53"/>
        <end position="127"/>
    </location>
</feature>
<dbReference type="GO" id="GO:0033314">
    <property type="term" value="P:mitotic DNA replication checkpoint signaling"/>
    <property type="evidence" value="ECO:0007669"/>
    <property type="project" value="TreeGrafter"/>
</dbReference>
<evidence type="ECO:0000313" key="4">
    <source>
        <dbReference type="EMBL" id="ESK93706.1"/>
    </source>
</evidence>
<dbReference type="CDD" id="cd17731">
    <property type="entry name" value="BRCT_TopBP1_rpt2_like"/>
    <property type="match status" value="1"/>
</dbReference>
<feature type="region of interest" description="Disordered" evidence="2">
    <location>
        <begin position="646"/>
        <end position="1006"/>
    </location>
</feature>
<feature type="domain" description="BRCT" evidence="3">
    <location>
        <begin position="144"/>
        <end position="242"/>
    </location>
</feature>
<feature type="compositionally biased region" description="Polar residues" evidence="2">
    <location>
        <begin position="386"/>
        <end position="401"/>
    </location>
</feature>
<dbReference type="EMBL" id="AWSO01000178">
    <property type="protein sequence ID" value="ESK93706.1"/>
    <property type="molecule type" value="Genomic_DNA"/>
</dbReference>
<feature type="compositionally biased region" description="Basic and acidic residues" evidence="2">
    <location>
        <begin position="669"/>
        <end position="688"/>
    </location>
</feature>
<dbReference type="Pfam" id="PF12738">
    <property type="entry name" value="PTCB-BRCT"/>
    <property type="match status" value="3"/>
</dbReference>
<dbReference type="GO" id="GO:0006270">
    <property type="term" value="P:DNA replication initiation"/>
    <property type="evidence" value="ECO:0007669"/>
    <property type="project" value="TreeGrafter"/>
</dbReference>
<sequence>MRRRGNKSTKVPNVKLRPAQPQASSSKPRTQEAELSEHDDIWAQDSQLKEHDICPRPFYGFVLCATGVMDKPGLFRQAVELGAATCNAFTDRVTHLIAVNHGGPKYMCALERKIPILKPEWITENYQIWLRGDDVDIAESIRQYHLPIFSDVVLCLSGISDVNRRSQINKLVNSNGGSYLKNLERPVRVTHLLCSGDEETEKMHYAEKFNKRGEADIKLVWEEWFWDSLQFGGRFDEDKYQVRRPRPQPRSFTNVELPTATPSSSSPLNVSTPVQENRPKNAKGRLPESQDNEDEPAVVQRLPATQLKIWASLLKHRGYAMDVEQGRLIRSPTKSQTQYRPQEEEEDEGKRLVGNGSFLNSVGFRRANSFAPITHTSKPLRRILSTRKSSTPTPDLQNGDRQSLEPVDMNVDIRPDMQVELDTPGAGPSTPRSPGTPESKPHSRSRSQPESAKVAQPESTPLIFDGLRFLLLGEADSKSVQQAVQKYGGTIVGGDSAENVDLVIVRLVSGSPLFRTLLETASTSYLAKFRTECWLEKCLYGERIYEADEHVSYTPVSVRCPVGGAAKVFISFSGFDECEKVFMARLVRTLGFNHLPTFSKRASHLLCPSGEGLKYEKAKEWGIPVVNMSWVEEAKNTGTVPIVDEHLLPGQDPSGFKQKTAQIGQGTSVEHKKDLKGKGKATEDDLRMADITNAQSQDQEQSFEFKPAVTSTQRNPAPGEDIPPLAVPSLSKLSLMSPPGSFGNPNGLLGGPPATQLWQIPPPAESQQLGSETSPVEQSSDASPPVPTQPDSETEDEMEVSVPSRVNKGKGKAKIPTTTQSESVVHTSTSDPGSGPEVSLKRSATEANLQAVVSVPSSRTPSPMKMPAAAVKKKTSNGNIKGKAAGRGPLVRRKSQSASPTKVHRPLELDGVQAKALQDSLTNLLDGGGPSLLGKRRSEEGGDDAAVTGSGGRSKRPRGTRAKPHPEPVEDRTCSTGEVNELSMEFGGQPLDVEEEVREESVRVTYEDPVQRDEKRKLMKLFGSQDSKVEIVSMKPVSNTRKRTGGRKSTRRNAQ</sequence>
<organism evidence="4 5">
    <name type="scientific">Moniliophthora roreri (strain MCA 2997)</name>
    <name type="common">Cocoa frosty pod rot fungus</name>
    <name type="synonym">Crinipellis roreri</name>
    <dbReference type="NCBI Taxonomy" id="1381753"/>
    <lineage>
        <taxon>Eukaryota</taxon>
        <taxon>Fungi</taxon>
        <taxon>Dikarya</taxon>
        <taxon>Basidiomycota</taxon>
        <taxon>Agaricomycotina</taxon>
        <taxon>Agaricomycetes</taxon>
        <taxon>Agaricomycetidae</taxon>
        <taxon>Agaricales</taxon>
        <taxon>Marasmiineae</taxon>
        <taxon>Marasmiaceae</taxon>
        <taxon>Moniliophthora</taxon>
    </lineage>
</organism>
<feature type="region of interest" description="Disordered" evidence="2">
    <location>
        <begin position="240"/>
        <end position="298"/>
    </location>
</feature>
<dbReference type="HOGENOM" id="CLU_007843_0_0_1"/>
<proteinExistence type="predicted"/>
<dbReference type="InterPro" id="IPR001357">
    <property type="entry name" value="BRCT_dom"/>
</dbReference>
<evidence type="ECO:0000256" key="1">
    <source>
        <dbReference type="ARBA" id="ARBA00022737"/>
    </source>
</evidence>
<feature type="compositionally biased region" description="Low complexity" evidence="2">
    <location>
        <begin position="728"/>
        <end position="753"/>
    </location>
</feature>
<dbReference type="GO" id="GO:0007095">
    <property type="term" value="P:mitotic G2 DNA damage checkpoint signaling"/>
    <property type="evidence" value="ECO:0007669"/>
    <property type="project" value="TreeGrafter"/>
</dbReference>
<keyword evidence="1" id="KW-0677">Repeat</keyword>
<feature type="compositionally biased region" description="Polar residues" evidence="2">
    <location>
        <begin position="816"/>
        <end position="832"/>
    </location>
</feature>
<reference evidence="4 5" key="1">
    <citation type="journal article" date="2014" name="BMC Genomics">
        <title>Genome and secretome analysis of the hemibiotrophic fungal pathogen, Moniliophthora roreri, which causes frosty pod rot disease of cacao: mechanisms of the biotrophic and necrotrophic phases.</title>
        <authorList>
            <person name="Meinhardt L.W."/>
            <person name="Costa G.G.L."/>
            <person name="Thomazella D.P.T."/>
            <person name="Teixeira P.J.P.L."/>
            <person name="Carazzolle M.F."/>
            <person name="Schuster S.C."/>
            <person name="Carlson J.E."/>
            <person name="Guiltinan M.J."/>
            <person name="Mieczkowski P."/>
            <person name="Farmer A."/>
            <person name="Ramaraj T."/>
            <person name="Crozier J."/>
            <person name="Davis R.E."/>
            <person name="Shao J."/>
            <person name="Melnick R.L."/>
            <person name="Pereira G.A.G."/>
            <person name="Bailey B.A."/>
        </authorList>
    </citation>
    <scope>NUCLEOTIDE SEQUENCE [LARGE SCALE GENOMIC DNA]</scope>
    <source>
        <strain evidence="4 5">MCA 2997</strain>
    </source>
</reference>
<feature type="region of interest" description="Disordered" evidence="2">
    <location>
        <begin position="1034"/>
        <end position="1055"/>
    </location>
</feature>
<dbReference type="PANTHER" id="PTHR13561:SF20">
    <property type="entry name" value="DNA TOPOISOMERASE 2-BINDING PROTEIN 1"/>
    <property type="match status" value="1"/>
</dbReference>
<dbReference type="PROSITE" id="PS50172">
    <property type="entry name" value="BRCT"/>
    <property type="match status" value="4"/>
</dbReference>
<feature type="compositionally biased region" description="Polar residues" evidence="2">
    <location>
        <begin position="692"/>
        <end position="702"/>
    </location>
</feature>